<name>A0A433MT72_9BURK</name>
<reference evidence="10 11" key="1">
    <citation type="submission" date="2018-12" db="EMBL/GenBank/DDBJ databases">
        <title>The genome sequences of Variovorax guangxiensis DSM 27352.</title>
        <authorList>
            <person name="Gao J."/>
            <person name="Sun J."/>
        </authorList>
    </citation>
    <scope>NUCLEOTIDE SEQUENCE [LARGE SCALE GENOMIC DNA]</scope>
    <source>
        <strain evidence="10 11">DSM 27352</strain>
    </source>
</reference>
<sequence length="314" mass="33435">MRLRSTDSVRSIQRGHQMTTAMLAKSDSPALSGDRAPAPAAGPRPRRRANPLASTRVQSILLLAALLGSWEAGVRLFKVPQHLVPPVSDILVALWRGLATGPLAKDGFWYHGGVTVTEILLGFLVGSGVGLAIGIVVSQMPRVEALLEPYVAALQSVPKVAVAPIIVVWLGFGVGSKVMIICLLTFFPVLVTSIAGFKAVDPDRIDLLRSLSATQWQIFRKAKFPSALPYIFAGLNMAAAFSVVGAVVGEFVGAQAGLGVLILQMEAQADTGGSFAVCVVLSVIGIVMTDLLRRIQRRVLHWMPADTSQRTVNV</sequence>
<feature type="domain" description="ABC transmembrane type-1" evidence="9">
    <location>
        <begin position="112"/>
        <end position="292"/>
    </location>
</feature>
<comment type="similarity">
    <text evidence="7">Belongs to the binding-protein-dependent transport system permease family.</text>
</comment>
<proteinExistence type="inferred from homology"/>
<comment type="caution">
    <text evidence="10">The sequence shown here is derived from an EMBL/GenBank/DDBJ whole genome shotgun (WGS) entry which is preliminary data.</text>
</comment>
<dbReference type="GO" id="GO:0005886">
    <property type="term" value="C:plasma membrane"/>
    <property type="evidence" value="ECO:0007669"/>
    <property type="project" value="UniProtKB-SubCell"/>
</dbReference>
<feature type="transmembrane region" description="Helical" evidence="7">
    <location>
        <begin position="178"/>
        <end position="200"/>
    </location>
</feature>
<evidence type="ECO:0000256" key="5">
    <source>
        <dbReference type="ARBA" id="ARBA00022989"/>
    </source>
</evidence>
<keyword evidence="6 7" id="KW-0472">Membrane</keyword>
<evidence type="ECO:0000256" key="4">
    <source>
        <dbReference type="ARBA" id="ARBA00022692"/>
    </source>
</evidence>
<evidence type="ECO:0000256" key="1">
    <source>
        <dbReference type="ARBA" id="ARBA00004651"/>
    </source>
</evidence>
<evidence type="ECO:0000256" key="3">
    <source>
        <dbReference type="ARBA" id="ARBA00022475"/>
    </source>
</evidence>
<dbReference type="EMBL" id="RXFT01000017">
    <property type="protein sequence ID" value="RUR70976.1"/>
    <property type="molecule type" value="Genomic_DNA"/>
</dbReference>
<evidence type="ECO:0000313" key="10">
    <source>
        <dbReference type="EMBL" id="RUR70976.1"/>
    </source>
</evidence>
<evidence type="ECO:0000259" key="9">
    <source>
        <dbReference type="PROSITE" id="PS50928"/>
    </source>
</evidence>
<gene>
    <name evidence="10" type="ORF">EJP67_28375</name>
</gene>
<dbReference type="PANTHER" id="PTHR30151:SF20">
    <property type="entry name" value="ABC TRANSPORTER PERMEASE PROTEIN HI_0355-RELATED"/>
    <property type="match status" value="1"/>
</dbReference>
<evidence type="ECO:0000256" key="8">
    <source>
        <dbReference type="SAM" id="MobiDB-lite"/>
    </source>
</evidence>
<dbReference type="Proteomes" id="UP000281118">
    <property type="component" value="Unassembled WGS sequence"/>
</dbReference>
<evidence type="ECO:0000256" key="7">
    <source>
        <dbReference type="RuleBase" id="RU363032"/>
    </source>
</evidence>
<organism evidence="10 11">
    <name type="scientific">Variovorax guangxiensis</name>
    <dbReference type="NCBI Taxonomy" id="1775474"/>
    <lineage>
        <taxon>Bacteria</taxon>
        <taxon>Pseudomonadati</taxon>
        <taxon>Pseudomonadota</taxon>
        <taxon>Betaproteobacteria</taxon>
        <taxon>Burkholderiales</taxon>
        <taxon>Comamonadaceae</taxon>
        <taxon>Variovorax</taxon>
    </lineage>
</organism>
<feature type="region of interest" description="Disordered" evidence="8">
    <location>
        <begin position="24"/>
        <end position="49"/>
    </location>
</feature>
<dbReference type="InterPro" id="IPR035906">
    <property type="entry name" value="MetI-like_sf"/>
</dbReference>
<dbReference type="SUPFAM" id="SSF161098">
    <property type="entry name" value="MetI-like"/>
    <property type="match status" value="1"/>
</dbReference>
<evidence type="ECO:0000256" key="6">
    <source>
        <dbReference type="ARBA" id="ARBA00023136"/>
    </source>
</evidence>
<feature type="transmembrane region" description="Helical" evidence="7">
    <location>
        <begin position="119"/>
        <end position="138"/>
    </location>
</feature>
<keyword evidence="5 7" id="KW-1133">Transmembrane helix</keyword>
<accession>A0A433MT72</accession>
<dbReference type="CDD" id="cd06261">
    <property type="entry name" value="TM_PBP2"/>
    <property type="match status" value="1"/>
</dbReference>
<dbReference type="OrthoDB" id="9809660at2"/>
<keyword evidence="2 7" id="KW-0813">Transport</keyword>
<feature type="transmembrane region" description="Helical" evidence="7">
    <location>
        <begin position="150"/>
        <end position="172"/>
    </location>
</feature>
<evidence type="ECO:0000256" key="2">
    <source>
        <dbReference type="ARBA" id="ARBA00022448"/>
    </source>
</evidence>
<feature type="transmembrane region" description="Helical" evidence="7">
    <location>
        <begin position="227"/>
        <end position="252"/>
    </location>
</feature>
<dbReference type="InterPro" id="IPR000515">
    <property type="entry name" value="MetI-like"/>
</dbReference>
<keyword evidence="4 7" id="KW-0812">Transmembrane</keyword>
<feature type="transmembrane region" description="Helical" evidence="7">
    <location>
        <begin position="272"/>
        <end position="292"/>
    </location>
</feature>
<dbReference type="AlphaFoldDB" id="A0A433MT72"/>
<dbReference type="PANTHER" id="PTHR30151">
    <property type="entry name" value="ALKANE SULFONATE ABC TRANSPORTER-RELATED, MEMBRANE SUBUNIT"/>
    <property type="match status" value="1"/>
</dbReference>
<keyword evidence="3" id="KW-1003">Cell membrane</keyword>
<dbReference type="GO" id="GO:0055085">
    <property type="term" value="P:transmembrane transport"/>
    <property type="evidence" value="ECO:0007669"/>
    <property type="project" value="InterPro"/>
</dbReference>
<dbReference type="PROSITE" id="PS50928">
    <property type="entry name" value="ABC_TM1"/>
    <property type="match status" value="1"/>
</dbReference>
<comment type="subcellular location">
    <subcellularLocation>
        <location evidence="1 7">Cell membrane</location>
        <topology evidence="1 7">Multi-pass membrane protein</topology>
    </subcellularLocation>
</comment>
<dbReference type="Gene3D" id="1.10.3720.10">
    <property type="entry name" value="MetI-like"/>
    <property type="match status" value="1"/>
</dbReference>
<dbReference type="Pfam" id="PF00528">
    <property type="entry name" value="BPD_transp_1"/>
    <property type="match status" value="1"/>
</dbReference>
<feature type="transmembrane region" description="Helical" evidence="7">
    <location>
        <begin position="53"/>
        <end position="70"/>
    </location>
</feature>
<evidence type="ECO:0000313" key="11">
    <source>
        <dbReference type="Proteomes" id="UP000281118"/>
    </source>
</evidence>
<protein>
    <submittedName>
        <fullName evidence="10">ABC transporter permease subunit</fullName>
    </submittedName>
</protein>